<feature type="transmembrane region" description="Helical" evidence="6">
    <location>
        <begin position="241"/>
        <end position="259"/>
    </location>
</feature>
<evidence type="ECO:0000256" key="3">
    <source>
        <dbReference type="ARBA" id="ARBA00022989"/>
    </source>
</evidence>
<evidence type="ECO:0000313" key="8">
    <source>
        <dbReference type="EMBL" id="OBA25812.1"/>
    </source>
</evidence>
<evidence type="ECO:0000313" key="9">
    <source>
        <dbReference type="Proteomes" id="UP000092321"/>
    </source>
</evidence>
<feature type="transmembrane region" description="Helical" evidence="6">
    <location>
        <begin position="337"/>
        <end position="355"/>
    </location>
</feature>
<feature type="transmembrane region" description="Helical" evidence="6">
    <location>
        <begin position="101"/>
        <end position="120"/>
    </location>
</feature>
<dbReference type="Proteomes" id="UP000092321">
    <property type="component" value="Unassembled WGS sequence"/>
</dbReference>
<sequence>MSLEKEDPTDVYVRENGGNAAFHNYINDFSHIKDPLERRRLALEKIDNAGFTWRSVYLIIVAGIGFLNDSYDIFTISIALTMMTPIYFAGESALSYGMSTWIKVATSVGAVIGQVGFGIMSDVLGRKKVYGLELLIIIVTTIFQACIGEAPGLNFGHLLAWLRLFQGIGIGGDYPAAAVITAEFSTTKWRGAIMSAVFASQGWGQVLGAVVSVICVRAAKSDIDVSSKACDDKCLKALDQMWRVVIGFGAVPGAMALYYRLTIPESPRYSLDVQNDINLGTAEVSRFLAGELGEAEQEELDVLKKTGVEVDNIDTTQKKASWNEFFKHFSQWKYGKILFGTAFSWFILDVAFYGLNLNTSNVLKAIGITTGATLYKTLLSTCKGNLILICAGSVPGYWFSVALIDTWMGRKSIQIMGFIALTCIFAIIAGLQDTPHPTEGGISKFTFALYIFAEFFSNFGPNTTTFLCSEQFPSRFRGTAHGISAGIGKVGAIFSQTVIGYYVNKGTDGLKKCMGIYSGLMFLGLLSTLLTNETKNISLEDIAYKFHGDIDPNQFISNPEQQEVSSETEDDVNKLA</sequence>
<feature type="transmembrane region" description="Helical" evidence="6">
    <location>
        <begin position="132"/>
        <end position="153"/>
    </location>
</feature>
<gene>
    <name evidence="8" type="ORF">HANVADRAFT_53642</name>
</gene>
<feature type="region of interest" description="Disordered" evidence="5">
    <location>
        <begin position="556"/>
        <end position="576"/>
    </location>
</feature>
<evidence type="ECO:0000256" key="2">
    <source>
        <dbReference type="ARBA" id="ARBA00022692"/>
    </source>
</evidence>
<organism evidence="8 9">
    <name type="scientific">Hanseniaspora valbyensis NRRL Y-1626</name>
    <dbReference type="NCBI Taxonomy" id="766949"/>
    <lineage>
        <taxon>Eukaryota</taxon>
        <taxon>Fungi</taxon>
        <taxon>Dikarya</taxon>
        <taxon>Ascomycota</taxon>
        <taxon>Saccharomycotina</taxon>
        <taxon>Saccharomycetes</taxon>
        <taxon>Saccharomycodales</taxon>
        <taxon>Saccharomycodaceae</taxon>
        <taxon>Hanseniaspora</taxon>
    </lineage>
</organism>
<dbReference type="Gene3D" id="1.20.1250.20">
    <property type="entry name" value="MFS general substrate transporter like domains"/>
    <property type="match status" value="2"/>
</dbReference>
<dbReference type="AlphaFoldDB" id="A0A1B7TAQ0"/>
<accession>A0A1B7TAQ0</accession>
<keyword evidence="2 6" id="KW-0812">Transmembrane</keyword>
<dbReference type="InterPro" id="IPR005828">
    <property type="entry name" value="MFS_sugar_transport-like"/>
</dbReference>
<dbReference type="Pfam" id="PF00083">
    <property type="entry name" value="Sugar_tr"/>
    <property type="match status" value="1"/>
</dbReference>
<dbReference type="PANTHER" id="PTHR24064">
    <property type="entry name" value="SOLUTE CARRIER FAMILY 22 MEMBER"/>
    <property type="match status" value="1"/>
</dbReference>
<evidence type="ECO:0000256" key="6">
    <source>
        <dbReference type="SAM" id="Phobius"/>
    </source>
</evidence>
<dbReference type="PROSITE" id="PS50850">
    <property type="entry name" value="MFS"/>
    <property type="match status" value="1"/>
</dbReference>
<protein>
    <submittedName>
        <fullName evidence="8">MFS general substrate transporter</fullName>
    </submittedName>
</protein>
<keyword evidence="4 6" id="KW-0472">Membrane</keyword>
<name>A0A1B7TAQ0_9ASCO</name>
<dbReference type="InterPro" id="IPR020846">
    <property type="entry name" value="MFS_dom"/>
</dbReference>
<feature type="domain" description="Major facilitator superfamily (MFS) profile" evidence="7">
    <location>
        <begin position="58"/>
        <end position="536"/>
    </location>
</feature>
<dbReference type="InterPro" id="IPR036259">
    <property type="entry name" value="MFS_trans_sf"/>
</dbReference>
<feature type="transmembrane region" description="Helical" evidence="6">
    <location>
        <begin position="480"/>
        <end position="502"/>
    </location>
</feature>
<feature type="transmembrane region" description="Helical" evidence="6">
    <location>
        <begin position="386"/>
        <end position="408"/>
    </location>
</feature>
<comment type="caution">
    <text evidence="8">The sequence shown here is derived from an EMBL/GenBank/DDBJ whole genome shotgun (WGS) entry which is preliminary data.</text>
</comment>
<dbReference type="GO" id="GO:0022857">
    <property type="term" value="F:transmembrane transporter activity"/>
    <property type="evidence" value="ECO:0007669"/>
    <property type="project" value="InterPro"/>
</dbReference>
<evidence type="ECO:0000256" key="1">
    <source>
        <dbReference type="ARBA" id="ARBA00004141"/>
    </source>
</evidence>
<comment type="subcellular location">
    <subcellularLocation>
        <location evidence="1">Membrane</location>
        <topology evidence="1">Multi-pass membrane protein</topology>
    </subcellularLocation>
</comment>
<dbReference type="PROSITE" id="PS00217">
    <property type="entry name" value="SUGAR_TRANSPORT_2"/>
    <property type="match status" value="1"/>
</dbReference>
<reference evidence="9" key="1">
    <citation type="journal article" date="2016" name="Proc. Natl. Acad. Sci. U.S.A.">
        <title>Comparative genomics of biotechnologically important yeasts.</title>
        <authorList>
            <person name="Riley R."/>
            <person name="Haridas S."/>
            <person name="Wolfe K.H."/>
            <person name="Lopes M.R."/>
            <person name="Hittinger C.T."/>
            <person name="Goeker M."/>
            <person name="Salamov A.A."/>
            <person name="Wisecaver J.H."/>
            <person name="Long T.M."/>
            <person name="Calvey C.H."/>
            <person name="Aerts A.L."/>
            <person name="Barry K.W."/>
            <person name="Choi C."/>
            <person name="Clum A."/>
            <person name="Coughlan A.Y."/>
            <person name="Deshpande S."/>
            <person name="Douglass A.P."/>
            <person name="Hanson S.J."/>
            <person name="Klenk H.-P."/>
            <person name="LaButti K.M."/>
            <person name="Lapidus A."/>
            <person name="Lindquist E.A."/>
            <person name="Lipzen A.M."/>
            <person name="Meier-Kolthoff J.P."/>
            <person name="Ohm R.A."/>
            <person name="Otillar R.P."/>
            <person name="Pangilinan J.L."/>
            <person name="Peng Y."/>
            <person name="Rokas A."/>
            <person name="Rosa C.A."/>
            <person name="Scheuner C."/>
            <person name="Sibirny A.A."/>
            <person name="Slot J.C."/>
            <person name="Stielow J.B."/>
            <person name="Sun H."/>
            <person name="Kurtzman C.P."/>
            <person name="Blackwell M."/>
            <person name="Grigoriev I.V."/>
            <person name="Jeffries T.W."/>
        </authorList>
    </citation>
    <scope>NUCLEOTIDE SEQUENCE [LARGE SCALE GENOMIC DNA]</scope>
    <source>
        <strain evidence="9">NRRL Y-1626</strain>
    </source>
</reference>
<dbReference type="GO" id="GO:0016020">
    <property type="term" value="C:membrane"/>
    <property type="evidence" value="ECO:0007669"/>
    <property type="project" value="UniProtKB-SubCell"/>
</dbReference>
<keyword evidence="9" id="KW-1185">Reference proteome</keyword>
<dbReference type="CDD" id="cd17364">
    <property type="entry name" value="MFS_PhT"/>
    <property type="match status" value="1"/>
</dbReference>
<dbReference type="SUPFAM" id="SSF103473">
    <property type="entry name" value="MFS general substrate transporter"/>
    <property type="match status" value="1"/>
</dbReference>
<feature type="transmembrane region" description="Helical" evidence="6">
    <location>
        <begin position="447"/>
        <end position="468"/>
    </location>
</feature>
<proteinExistence type="predicted"/>
<keyword evidence="3 6" id="KW-1133">Transmembrane helix</keyword>
<dbReference type="EMBL" id="LXPE01000042">
    <property type="protein sequence ID" value="OBA25812.1"/>
    <property type="molecule type" value="Genomic_DNA"/>
</dbReference>
<evidence type="ECO:0000256" key="4">
    <source>
        <dbReference type="ARBA" id="ARBA00023136"/>
    </source>
</evidence>
<dbReference type="OrthoDB" id="433512at2759"/>
<evidence type="ECO:0000259" key="7">
    <source>
        <dbReference type="PROSITE" id="PS50850"/>
    </source>
</evidence>
<feature type="transmembrane region" description="Helical" evidence="6">
    <location>
        <begin position="415"/>
        <end position="432"/>
    </location>
</feature>
<dbReference type="InterPro" id="IPR005829">
    <property type="entry name" value="Sugar_transporter_CS"/>
</dbReference>
<feature type="transmembrane region" description="Helical" evidence="6">
    <location>
        <begin position="51"/>
        <end position="68"/>
    </location>
</feature>
<feature type="compositionally biased region" description="Polar residues" evidence="5">
    <location>
        <begin position="556"/>
        <end position="565"/>
    </location>
</feature>
<evidence type="ECO:0000256" key="5">
    <source>
        <dbReference type="SAM" id="MobiDB-lite"/>
    </source>
</evidence>